<dbReference type="eggNOG" id="KOG3631">
    <property type="taxonomic scope" value="Eukaryota"/>
</dbReference>
<dbReference type="InParanoid" id="F2UIX4"/>
<accession>F2UIX4</accession>
<evidence type="ECO:0000256" key="4">
    <source>
        <dbReference type="PIRNR" id="PIRNR036572"/>
    </source>
</evidence>
<dbReference type="GO" id="GO:0000172">
    <property type="term" value="C:ribonuclease MRP complex"/>
    <property type="evidence" value="ECO:0007669"/>
    <property type="project" value="InterPro"/>
</dbReference>
<dbReference type="GO" id="GO:0001682">
    <property type="term" value="P:tRNA 5'-leader removal"/>
    <property type="evidence" value="ECO:0007669"/>
    <property type="project" value="InterPro"/>
</dbReference>
<feature type="region of interest" description="Disordered" evidence="5">
    <location>
        <begin position="1"/>
        <end position="31"/>
    </location>
</feature>
<dbReference type="OrthoDB" id="416729at2759"/>
<comment type="function">
    <text evidence="4">Component of ribonuclease P, a ribonucleoprotein complex that generates mature tRNA molecules by cleaving their 5'-ends. Also a component of the MRP ribonuclease complex, which cleaves pre-rRNA sequences.</text>
</comment>
<dbReference type="InterPro" id="IPR036882">
    <property type="entry name" value="Alba-like_dom_sf"/>
</dbReference>
<dbReference type="KEGG" id="sre:PTSG_07506"/>
<dbReference type="STRING" id="946362.F2UIX4"/>
<dbReference type="OMA" id="EVFLHCT"/>
<organism evidence="7">
    <name type="scientific">Salpingoeca rosetta (strain ATCC 50818 / BSB-021)</name>
    <dbReference type="NCBI Taxonomy" id="946362"/>
    <lineage>
        <taxon>Eukaryota</taxon>
        <taxon>Choanoflagellata</taxon>
        <taxon>Craspedida</taxon>
        <taxon>Salpingoecidae</taxon>
        <taxon>Salpingoeca</taxon>
    </lineage>
</organism>
<dbReference type="GO" id="GO:0003676">
    <property type="term" value="F:nucleic acid binding"/>
    <property type="evidence" value="ECO:0007669"/>
    <property type="project" value="InterPro"/>
</dbReference>
<dbReference type="GeneID" id="16071574"/>
<keyword evidence="7" id="KW-1185">Reference proteome</keyword>
<dbReference type="InterPro" id="IPR014612">
    <property type="entry name" value="Pop7/Rpp20"/>
</dbReference>
<evidence type="ECO:0000256" key="3">
    <source>
        <dbReference type="ARBA" id="ARBA00023242"/>
    </source>
</evidence>
<dbReference type="Gene3D" id="3.30.110.20">
    <property type="entry name" value="Alba-like domain"/>
    <property type="match status" value="1"/>
</dbReference>
<dbReference type="PANTHER" id="PTHR15314:SF1">
    <property type="entry name" value="RIBONUCLEASE P PROTEIN SUBUNIT P20"/>
    <property type="match status" value="1"/>
</dbReference>
<comment type="subcellular location">
    <subcellularLocation>
        <location evidence="1 4">Nucleus</location>
        <location evidence="1 4">Nucleolus</location>
    </subcellularLocation>
</comment>
<dbReference type="GO" id="GO:0005655">
    <property type="term" value="C:nucleolar ribonuclease P complex"/>
    <property type="evidence" value="ECO:0007669"/>
    <property type="project" value="InterPro"/>
</dbReference>
<sequence>MEQQQQRGGRGRHDGGGGRRRKRPAPKPRTSLTDVYIARNSAFEAQLARAMSLLESKEARVTLHGLGAAINRCINIALQLQEKFAGQLTMSVETDTVGLLDEIASDDLEAPPVVSKRRNSAIHVHLTRPAA</sequence>
<protein>
    <recommendedName>
        <fullName evidence="4">Ribonuclease P protein subunit p20</fullName>
        <shortName evidence="4">RNaseP protein p20</shortName>
    </recommendedName>
</protein>
<evidence type="ECO:0000256" key="1">
    <source>
        <dbReference type="ARBA" id="ARBA00004604"/>
    </source>
</evidence>
<name>F2UIX4_SALR5</name>
<dbReference type="RefSeq" id="XP_004991012.1">
    <property type="nucleotide sequence ID" value="XM_004990955.1"/>
</dbReference>
<dbReference type="GO" id="GO:0004526">
    <property type="term" value="F:ribonuclease P activity"/>
    <property type="evidence" value="ECO:0007669"/>
    <property type="project" value="UniProtKB-UniRule"/>
</dbReference>
<dbReference type="FunCoup" id="F2UIX4">
    <property type="interactions" value="694"/>
</dbReference>
<keyword evidence="2 4" id="KW-0819">tRNA processing</keyword>
<dbReference type="PANTHER" id="PTHR15314">
    <property type="entry name" value="RIBONUCLEASE P PROTEIN SUBUNIT P20"/>
    <property type="match status" value="1"/>
</dbReference>
<dbReference type="Proteomes" id="UP000007799">
    <property type="component" value="Unassembled WGS sequence"/>
</dbReference>
<evidence type="ECO:0000256" key="2">
    <source>
        <dbReference type="ARBA" id="ARBA00022694"/>
    </source>
</evidence>
<keyword evidence="4" id="KW-0698">rRNA processing</keyword>
<comment type="similarity">
    <text evidence="4">Belongs to the histone-like Alba family.</text>
</comment>
<keyword evidence="3 4" id="KW-0539">Nucleus</keyword>
<evidence type="ECO:0000256" key="5">
    <source>
        <dbReference type="SAM" id="MobiDB-lite"/>
    </source>
</evidence>
<dbReference type="AlphaFoldDB" id="F2UIX4"/>
<dbReference type="Pfam" id="PF12328">
    <property type="entry name" value="Rpp20"/>
    <property type="match status" value="1"/>
</dbReference>
<dbReference type="SUPFAM" id="SSF82704">
    <property type="entry name" value="AlbA-like"/>
    <property type="match status" value="1"/>
</dbReference>
<evidence type="ECO:0000313" key="7">
    <source>
        <dbReference type="Proteomes" id="UP000007799"/>
    </source>
</evidence>
<reference evidence="6" key="1">
    <citation type="submission" date="2009-08" db="EMBL/GenBank/DDBJ databases">
        <title>Annotation of Salpingoeca rosetta.</title>
        <authorList>
            <consortium name="The Broad Institute Genome Sequencing Platform"/>
            <person name="Russ C."/>
            <person name="Cuomo C."/>
            <person name="Burger G."/>
            <person name="Gray M.W."/>
            <person name="Holland P.W.H."/>
            <person name="King N."/>
            <person name="Lang F.B.F."/>
            <person name="Roger A.J."/>
            <person name="Ruiz-Trillo I."/>
            <person name="Young S.K."/>
            <person name="Zeng Q."/>
            <person name="Gargeya S."/>
            <person name="Alvarado L."/>
            <person name="Berlin A."/>
            <person name="Chapman S.B."/>
            <person name="Chen Z."/>
            <person name="Freedman E."/>
            <person name="Gellesch M."/>
            <person name="Goldberg J."/>
            <person name="Griggs A."/>
            <person name="Gujja S."/>
            <person name="Heilman E."/>
            <person name="Heiman D."/>
            <person name="Howarth C."/>
            <person name="Mehta T."/>
            <person name="Neiman D."/>
            <person name="Pearson M."/>
            <person name="Roberts A."/>
            <person name="Saif S."/>
            <person name="Shea T."/>
            <person name="Shenoy N."/>
            <person name="Sisk P."/>
            <person name="Stolte C."/>
            <person name="Sykes S."/>
            <person name="White J."/>
            <person name="Yandava C."/>
            <person name="Haas B."/>
            <person name="Nusbaum C."/>
            <person name="Birren B."/>
        </authorList>
    </citation>
    <scope>NUCLEOTIDE SEQUENCE [LARGE SCALE GENOMIC DNA]</scope>
    <source>
        <strain evidence="6">ATCC 50818</strain>
    </source>
</reference>
<dbReference type="PIRSF" id="PIRSF036572">
    <property type="entry name" value="RPP20"/>
    <property type="match status" value="1"/>
</dbReference>
<proteinExistence type="inferred from homology"/>
<evidence type="ECO:0000313" key="6">
    <source>
        <dbReference type="EMBL" id="EGD77173.1"/>
    </source>
</evidence>
<dbReference type="GO" id="GO:0006364">
    <property type="term" value="P:rRNA processing"/>
    <property type="evidence" value="ECO:0007669"/>
    <property type="project" value="UniProtKB-KW"/>
</dbReference>
<dbReference type="EMBL" id="GL832976">
    <property type="protein sequence ID" value="EGD77173.1"/>
    <property type="molecule type" value="Genomic_DNA"/>
</dbReference>
<gene>
    <name evidence="6" type="ORF">PTSG_07506</name>
</gene>